<protein>
    <recommendedName>
        <fullName evidence="1">Sdz-33 F-box domain-containing protein</fullName>
    </recommendedName>
</protein>
<dbReference type="RefSeq" id="XP_053592395.1">
    <property type="nucleotide sequence ID" value="XM_053723750.1"/>
</dbReference>
<dbReference type="AlphaFoldDB" id="A0A6A5HXG8"/>
<dbReference type="EMBL" id="WUAV01000001">
    <property type="protein sequence ID" value="KAF1771183.1"/>
    <property type="molecule type" value="Genomic_DNA"/>
</dbReference>
<evidence type="ECO:0000313" key="3">
    <source>
        <dbReference type="Proteomes" id="UP000483820"/>
    </source>
</evidence>
<evidence type="ECO:0000259" key="1">
    <source>
        <dbReference type="Pfam" id="PF07735"/>
    </source>
</evidence>
<proteinExistence type="predicted"/>
<gene>
    <name evidence="2" type="ORF">GCK72_003009</name>
</gene>
<feature type="domain" description="Sdz-33 F-box" evidence="1">
    <location>
        <begin position="33"/>
        <end position="67"/>
    </location>
</feature>
<dbReference type="GeneID" id="78773472"/>
<accession>A0A6A5HXG8</accession>
<dbReference type="InterPro" id="IPR012885">
    <property type="entry name" value="F-box_Sdz-33"/>
</dbReference>
<name>A0A6A5HXG8_CAERE</name>
<dbReference type="KEGG" id="crq:GCK72_003009"/>
<sequence>MIEKDFYLLFVIYQRCFNARFQLVPVFNSWPQKINIRNSDWFTLKSLLACTCTTIRLEESRLGDKDLDESRNITSFEATILGMNLREVNGMVIQTDDGSKKATIELGQQYIEMSVTPIE</sequence>
<organism evidence="2 3">
    <name type="scientific">Caenorhabditis remanei</name>
    <name type="common">Caenorhabditis vulgaris</name>
    <dbReference type="NCBI Taxonomy" id="31234"/>
    <lineage>
        <taxon>Eukaryota</taxon>
        <taxon>Metazoa</taxon>
        <taxon>Ecdysozoa</taxon>
        <taxon>Nematoda</taxon>
        <taxon>Chromadorea</taxon>
        <taxon>Rhabditida</taxon>
        <taxon>Rhabditina</taxon>
        <taxon>Rhabditomorpha</taxon>
        <taxon>Rhabditoidea</taxon>
        <taxon>Rhabditidae</taxon>
        <taxon>Peloderinae</taxon>
        <taxon>Caenorhabditis</taxon>
    </lineage>
</organism>
<dbReference type="CTD" id="78773472"/>
<comment type="caution">
    <text evidence="2">The sequence shown here is derived from an EMBL/GenBank/DDBJ whole genome shotgun (WGS) entry which is preliminary data.</text>
</comment>
<dbReference type="Pfam" id="PF07735">
    <property type="entry name" value="FBA_2"/>
    <property type="match status" value="1"/>
</dbReference>
<evidence type="ECO:0000313" key="2">
    <source>
        <dbReference type="EMBL" id="KAF1771183.1"/>
    </source>
</evidence>
<dbReference type="Proteomes" id="UP000483820">
    <property type="component" value="Chromosome I"/>
</dbReference>
<reference evidence="2 3" key="1">
    <citation type="submission" date="2019-12" db="EMBL/GenBank/DDBJ databases">
        <title>Chromosome-level assembly of the Caenorhabditis remanei genome.</title>
        <authorList>
            <person name="Teterina A.A."/>
            <person name="Willis J.H."/>
            <person name="Phillips P.C."/>
        </authorList>
    </citation>
    <scope>NUCLEOTIDE SEQUENCE [LARGE SCALE GENOMIC DNA]</scope>
    <source>
        <strain evidence="2 3">PX506</strain>
        <tissue evidence="2">Whole organism</tissue>
    </source>
</reference>